<dbReference type="PANTHER" id="PTHR44196">
    <property type="entry name" value="DEHYDROGENASE/REDUCTASE SDR FAMILY MEMBER 7B"/>
    <property type="match status" value="1"/>
</dbReference>
<dbReference type="InterPro" id="IPR020904">
    <property type="entry name" value="Sc_DH/Rdtase_CS"/>
</dbReference>
<dbReference type="RefSeq" id="WP_002693995.1">
    <property type="nucleotide sequence ID" value="NZ_AAWS01000003.1"/>
</dbReference>
<evidence type="ECO:0000256" key="3">
    <source>
        <dbReference type="RuleBase" id="RU000363"/>
    </source>
</evidence>
<dbReference type="GO" id="GO:0016020">
    <property type="term" value="C:membrane"/>
    <property type="evidence" value="ECO:0007669"/>
    <property type="project" value="TreeGrafter"/>
</dbReference>
<dbReference type="GO" id="GO:0016491">
    <property type="term" value="F:oxidoreductase activity"/>
    <property type="evidence" value="ECO:0007669"/>
    <property type="project" value="UniProtKB-KW"/>
</dbReference>
<dbReference type="PRINTS" id="PR00080">
    <property type="entry name" value="SDRFAMILY"/>
</dbReference>
<evidence type="ECO:0000256" key="1">
    <source>
        <dbReference type="ARBA" id="ARBA00006484"/>
    </source>
</evidence>
<accession>A1ZEB0</accession>
<dbReference type="PROSITE" id="PS00061">
    <property type="entry name" value="ADH_SHORT"/>
    <property type="match status" value="1"/>
</dbReference>
<keyword evidence="2" id="KW-0560">Oxidoreductase</keyword>
<dbReference type="OrthoDB" id="9808814at2"/>
<comment type="caution">
    <text evidence="4">The sequence shown here is derived from an EMBL/GenBank/DDBJ whole genome shotgun (WGS) entry which is preliminary data.</text>
</comment>
<dbReference type="InterPro" id="IPR002347">
    <property type="entry name" value="SDR_fam"/>
</dbReference>
<dbReference type="PIRSF" id="PIRSF000126">
    <property type="entry name" value="11-beta-HSD1"/>
    <property type="match status" value="1"/>
</dbReference>
<organism evidence="4 5">
    <name type="scientific">Microscilla marina ATCC 23134</name>
    <dbReference type="NCBI Taxonomy" id="313606"/>
    <lineage>
        <taxon>Bacteria</taxon>
        <taxon>Pseudomonadati</taxon>
        <taxon>Bacteroidota</taxon>
        <taxon>Cytophagia</taxon>
        <taxon>Cytophagales</taxon>
        <taxon>Microscillaceae</taxon>
        <taxon>Microscilla</taxon>
    </lineage>
</organism>
<reference evidence="4 5" key="1">
    <citation type="submission" date="2007-01" db="EMBL/GenBank/DDBJ databases">
        <authorList>
            <person name="Haygood M."/>
            <person name="Podell S."/>
            <person name="Anderson C."/>
            <person name="Hopkinson B."/>
            <person name="Roe K."/>
            <person name="Barbeau K."/>
            <person name="Gaasterland T."/>
            <person name="Ferriera S."/>
            <person name="Johnson J."/>
            <person name="Kravitz S."/>
            <person name="Beeson K."/>
            <person name="Sutton G."/>
            <person name="Rogers Y.-H."/>
            <person name="Friedman R."/>
            <person name="Frazier M."/>
            <person name="Venter J.C."/>
        </authorList>
    </citation>
    <scope>NUCLEOTIDE SEQUENCE [LARGE SCALE GENOMIC DNA]</scope>
    <source>
        <strain evidence="4 5">ATCC 23134</strain>
    </source>
</reference>
<dbReference type="AlphaFoldDB" id="A1ZEB0"/>
<evidence type="ECO:0000256" key="2">
    <source>
        <dbReference type="ARBA" id="ARBA00023002"/>
    </source>
</evidence>
<proteinExistence type="inferred from homology"/>
<sequence>MQNETYTLITGGSEGIGRALAEDCAKRGMNILLVALPAPQLEKTAQHIRDTYHVKTEYLGIDLTQENAPYEVHEWTQQKGYAVDILINNAGFGYAGAFADYASPEFFDKLMQLNMRALVLLNRLFIPELQKHPKAYLMNLGSMSSFQPVPYQAVYGASKAFIYNFTRALRTELADSNISVTVMCPGGTNTNSINKARNGDLKGLAKKSILNPEDIAPKAIEAMLKGKAQVVTGRINRLILAISKLIPLGTRLKIAAKNLKPKQEFNKTQDASHKADVTV</sequence>
<protein>
    <submittedName>
        <fullName evidence="4">Possible ketoacyl reductase</fullName>
    </submittedName>
</protein>
<dbReference type="CDD" id="cd05233">
    <property type="entry name" value="SDR_c"/>
    <property type="match status" value="1"/>
</dbReference>
<keyword evidence="5" id="KW-1185">Reference proteome</keyword>
<evidence type="ECO:0000313" key="4">
    <source>
        <dbReference type="EMBL" id="EAY31418.1"/>
    </source>
</evidence>
<dbReference type="PRINTS" id="PR00081">
    <property type="entry name" value="GDHRDH"/>
</dbReference>
<dbReference type="SUPFAM" id="SSF51735">
    <property type="entry name" value="NAD(P)-binding Rossmann-fold domains"/>
    <property type="match status" value="1"/>
</dbReference>
<evidence type="ECO:0000313" key="5">
    <source>
        <dbReference type="Proteomes" id="UP000004095"/>
    </source>
</evidence>
<dbReference type="Gene3D" id="3.40.50.720">
    <property type="entry name" value="NAD(P)-binding Rossmann-like Domain"/>
    <property type="match status" value="1"/>
</dbReference>
<dbReference type="PANTHER" id="PTHR44196:SF2">
    <property type="entry name" value="SHORT-CHAIN DEHYDROGENASE-RELATED"/>
    <property type="match status" value="1"/>
</dbReference>
<dbReference type="InterPro" id="IPR036291">
    <property type="entry name" value="NAD(P)-bd_dom_sf"/>
</dbReference>
<comment type="similarity">
    <text evidence="1 3">Belongs to the short-chain dehydrogenases/reductases (SDR) family.</text>
</comment>
<name>A1ZEB0_MICM2</name>
<gene>
    <name evidence="4" type="ORF">M23134_04251</name>
</gene>
<dbReference type="EMBL" id="AAWS01000003">
    <property type="protein sequence ID" value="EAY31418.1"/>
    <property type="molecule type" value="Genomic_DNA"/>
</dbReference>
<dbReference type="Pfam" id="PF00106">
    <property type="entry name" value="adh_short"/>
    <property type="match status" value="1"/>
</dbReference>
<dbReference type="eggNOG" id="COG0300">
    <property type="taxonomic scope" value="Bacteria"/>
</dbReference>
<dbReference type="Proteomes" id="UP000004095">
    <property type="component" value="Unassembled WGS sequence"/>
</dbReference>